<evidence type="ECO:0000256" key="1">
    <source>
        <dbReference type="ARBA" id="ARBA00004370"/>
    </source>
</evidence>
<evidence type="ECO:0000256" key="6">
    <source>
        <dbReference type="ARBA" id="ARBA00023136"/>
    </source>
</evidence>
<dbReference type="GO" id="GO:0007156">
    <property type="term" value="P:homophilic cell adhesion via plasma membrane adhesion molecules"/>
    <property type="evidence" value="ECO:0007669"/>
    <property type="project" value="InterPro"/>
</dbReference>
<feature type="domain" description="Cadherin" evidence="9">
    <location>
        <begin position="832"/>
        <end position="899"/>
    </location>
</feature>
<feature type="domain" description="Cadherin" evidence="9">
    <location>
        <begin position="373"/>
        <end position="481"/>
    </location>
</feature>
<evidence type="ECO:0000256" key="4">
    <source>
        <dbReference type="ARBA" id="ARBA00022837"/>
    </source>
</evidence>
<keyword evidence="11" id="KW-1185">Reference proteome</keyword>
<proteinExistence type="predicted"/>
<feature type="domain" description="Cadherin" evidence="9">
    <location>
        <begin position="262"/>
        <end position="371"/>
    </location>
</feature>
<keyword evidence="5" id="KW-1133">Transmembrane helix</keyword>
<keyword evidence="7" id="KW-0325">Glycoprotein</keyword>
<dbReference type="GO" id="GO:0005509">
    <property type="term" value="F:calcium ion binding"/>
    <property type="evidence" value="ECO:0007669"/>
    <property type="project" value="UniProtKB-UniRule"/>
</dbReference>
<dbReference type="PROSITE" id="PS50268">
    <property type="entry name" value="CADHERIN_2"/>
    <property type="match status" value="8"/>
</dbReference>
<keyword evidence="6" id="KW-0472">Membrane</keyword>
<dbReference type="PANTHER" id="PTHR24026">
    <property type="entry name" value="FAT ATYPICAL CADHERIN-RELATED"/>
    <property type="match status" value="1"/>
</dbReference>
<protein>
    <submittedName>
        <fullName evidence="10">Pt1-cadherin-like protein</fullName>
    </submittedName>
</protein>
<dbReference type="Proteomes" id="UP000288716">
    <property type="component" value="Unassembled WGS sequence"/>
</dbReference>
<dbReference type="EMBL" id="NCKV01006480">
    <property type="protein sequence ID" value="RWS23420.1"/>
    <property type="molecule type" value="Genomic_DNA"/>
</dbReference>
<dbReference type="PROSITE" id="PS00232">
    <property type="entry name" value="CADHERIN_1"/>
    <property type="match status" value="2"/>
</dbReference>
<evidence type="ECO:0000313" key="11">
    <source>
        <dbReference type="Proteomes" id="UP000288716"/>
    </source>
</evidence>
<gene>
    <name evidence="10" type="ORF">B4U80_04704</name>
</gene>
<feature type="domain" description="Cadherin" evidence="9">
    <location>
        <begin position="589"/>
        <end position="703"/>
    </location>
</feature>
<keyword evidence="4 8" id="KW-0106">Calcium</keyword>
<dbReference type="CDD" id="cd11304">
    <property type="entry name" value="Cadherin_repeat"/>
    <property type="match status" value="8"/>
</dbReference>
<feature type="domain" description="Cadherin" evidence="9">
    <location>
        <begin position="703"/>
        <end position="831"/>
    </location>
</feature>
<dbReference type="InterPro" id="IPR015919">
    <property type="entry name" value="Cadherin-like_sf"/>
</dbReference>
<dbReference type="InterPro" id="IPR020894">
    <property type="entry name" value="Cadherin_CS"/>
</dbReference>
<organism evidence="10 11">
    <name type="scientific">Leptotrombidium deliense</name>
    <dbReference type="NCBI Taxonomy" id="299467"/>
    <lineage>
        <taxon>Eukaryota</taxon>
        <taxon>Metazoa</taxon>
        <taxon>Ecdysozoa</taxon>
        <taxon>Arthropoda</taxon>
        <taxon>Chelicerata</taxon>
        <taxon>Arachnida</taxon>
        <taxon>Acari</taxon>
        <taxon>Acariformes</taxon>
        <taxon>Trombidiformes</taxon>
        <taxon>Prostigmata</taxon>
        <taxon>Anystina</taxon>
        <taxon>Parasitengona</taxon>
        <taxon>Trombiculoidea</taxon>
        <taxon>Trombiculidae</taxon>
        <taxon>Leptotrombidium</taxon>
    </lineage>
</organism>
<dbReference type="SUPFAM" id="SSF49313">
    <property type="entry name" value="Cadherin-like"/>
    <property type="match status" value="7"/>
</dbReference>
<dbReference type="Pfam" id="PF00028">
    <property type="entry name" value="Cadherin"/>
    <property type="match status" value="6"/>
</dbReference>
<dbReference type="SMART" id="SM00112">
    <property type="entry name" value="CA"/>
    <property type="match status" value="7"/>
</dbReference>
<reference evidence="10 11" key="1">
    <citation type="journal article" date="2018" name="Gigascience">
        <title>Genomes of trombidid mites reveal novel predicted allergens and laterally-transferred genes associated with secondary metabolism.</title>
        <authorList>
            <person name="Dong X."/>
            <person name="Chaisiri K."/>
            <person name="Xia D."/>
            <person name="Armstrong S.D."/>
            <person name="Fang Y."/>
            <person name="Donnelly M.J."/>
            <person name="Kadowaki T."/>
            <person name="McGarry J.W."/>
            <person name="Darby A.C."/>
            <person name="Makepeace B.L."/>
        </authorList>
    </citation>
    <scope>NUCLEOTIDE SEQUENCE [LARGE SCALE GENOMIC DNA]</scope>
    <source>
        <strain evidence="10">UoL-UT</strain>
    </source>
</reference>
<evidence type="ECO:0000256" key="7">
    <source>
        <dbReference type="ARBA" id="ARBA00023180"/>
    </source>
</evidence>
<dbReference type="STRING" id="299467.A0A443S7A6"/>
<dbReference type="GO" id="GO:0005886">
    <property type="term" value="C:plasma membrane"/>
    <property type="evidence" value="ECO:0007669"/>
    <property type="project" value="InterPro"/>
</dbReference>
<dbReference type="AlphaFoldDB" id="A0A443S7A6"/>
<feature type="domain" description="Cadherin" evidence="9">
    <location>
        <begin position="482"/>
        <end position="587"/>
    </location>
</feature>
<evidence type="ECO:0000256" key="8">
    <source>
        <dbReference type="PROSITE-ProRule" id="PRU00043"/>
    </source>
</evidence>
<sequence length="901" mass="101602">MNVTSGIFSVDEHTGEIKARSNSSFKAGKEYIVYVVVEDRKGIVIDNKFQLSSEQRVSIVAGRRPPQFFKSIYNITILSNTSIDAEIIQVKAISFTSRDIKYTLSPPHVFNIEPITGVITVAKNLTDEDVKIHSLIVKAFELPDGFSSATELKVNITKPEQQLEQAPTFVANVDEDVPIGTAILRLPIAENRSDLFYSLDSIDFKIDDSGVISSKTRLDADTVSNYSININAFKKGHENTKVNEAVVNVKPANKNDEAPMFEKNAFHVEVNENERPNSVVANVHAHDMDGDNVFYHFHNRKLEYDVFSIDNKTGEIRTINRHFVFDKIQYHLIVYATDDGSCCEKGHQTLHTSSATVVVTVIDLNDHKPIFEECENYLGSVEEGSPKGSHVITVKATDKDRGLNSEVRYSIAQQWNQRSKKFVIDERSGVVKTNKVFDREGDDRKYEMVTVKAWDNGTPSLEGVCTFKVNIIDKNDNSPLFERLEYNVKIKKDTAAGTPILKVTAIDEDSDLNGDITYTISALHDDTSDLQYFRINPSTGWISVKQLLNKNNYRLKAIASDNGKLSNKVNVDVNIDVFNDGNNPPVWSQASYGPVAIKEDLDIGTLIMSMKAFSGIPDDPVVFYEIMEGNEDKWTNREMFYISQRLENGVTIADIHLFKPLDYERTQLYNLVVRATNNGETQLFADADVTIVVEDVNDEIPHFDHMESIKVMENMPPGTKVAKVSATDMDVTYPNNKVIFTLETPNNYFSIDRETGEIYTKIKFDRESRPFYTLLVKAFDGSPSAIGQINAAKKANFGNKTKMFHFINSCFLATKFIRIEIEDENDNSPYFEKQRYEAEVLENEDLQYSVITVSAKDGDDSSRLEYSIVSGNTGDVFKIKLFTGEIFVAGNIDYELQNEVQ</sequence>
<evidence type="ECO:0000256" key="5">
    <source>
        <dbReference type="ARBA" id="ARBA00022989"/>
    </source>
</evidence>
<name>A0A443S7A6_9ACAR</name>
<dbReference type="FunFam" id="2.60.40.60:FF:000080">
    <property type="entry name" value="FAT atypical cadherin 1"/>
    <property type="match status" value="1"/>
</dbReference>
<dbReference type="FunFam" id="2.60.40.60:FF:000021">
    <property type="entry name" value="FAT atypical cadherin 1"/>
    <property type="match status" value="1"/>
</dbReference>
<feature type="domain" description="Cadherin" evidence="9">
    <location>
        <begin position="170"/>
        <end position="261"/>
    </location>
</feature>
<dbReference type="Gene3D" id="2.60.40.60">
    <property type="entry name" value="Cadherins"/>
    <property type="match status" value="8"/>
</dbReference>
<feature type="domain" description="Cadherin" evidence="9">
    <location>
        <begin position="69"/>
        <end position="169"/>
    </location>
</feature>
<comment type="subcellular location">
    <subcellularLocation>
        <location evidence="1">Membrane</location>
    </subcellularLocation>
</comment>
<dbReference type="PRINTS" id="PR00205">
    <property type="entry name" value="CADHERIN"/>
</dbReference>
<evidence type="ECO:0000259" key="9">
    <source>
        <dbReference type="PROSITE" id="PS50268"/>
    </source>
</evidence>
<evidence type="ECO:0000256" key="2">
    <source>
        <dbReference type="ARBA" id="ARBA00022692"/>
    </source>
</evidence>
<dbReference type="InterPro" id="IPR002126">
    <property type="entry name" value="Cadherin-like_dom"/>
</dbReference>
<comment type="caution">
    <text evidence="10">The sequence shown here is derived from an EMBL/GenBank/DDBJ whole genome shotgun (WGS) entry which is preliminary data.</text>
</comment>
<evidence type="ECO:0000256" key="3">
    <source>
        <dbReference type="ARBA" id="ARBA00022737"/>
    </source>
</evidence>
<accession>A0A443S7A6</accession>
<evidence type="ECO:0000313" key="10">
    <source>
        <dbReference type="EMBL" id="RWS23420.1"/>
    </source>
</evidence>
<dbReference type="VEuPathDB" id="VectorBase:LDEU008620"/>
<keyword evidence="2" id="KW-0812">Transmembrane</keyword>
<dbReference type="PANTHER" id="PTHR24026:SF133">
    <property type="entry name" value="CADHERIN-RELATED FAMILY MEMBER 2"/>
    <property type="match status" value="1"/>
</dbReference>
<keyword evidence="3" id="KW-0677">Repeat</keyword>
<dbReference type="OrthoDB" id="6252479at2759"/>